<protein>
    <submittedName>
        <fullName evidence="1">Uncharacterized protein</fullName>
    </submittedName>
</protein>
<accession>A0ACB9IWR3</accession>
<reference evidence="1 2" key="2">
    <citation type="journal article" date="2022" name="Mol. Ecol. Resour.">
        <title>The genomes of chicory, endive, great burdock and yacon provide insights into Asteraceae paleo-polyploidization history and plant inulin production.</title>
        <authorList>
            <person name="Fan W."/>
            <person name="Wang S."/>
            <person name="Wang H."/>
            <person name="Wang A."/>
            <person name="Jiang F."/>
            <person name="Liu H."/>
            <person name="Zhao H."/>
            <person name="Xu D."/>
            <person name="Zhang Y."/>
        </authorList>
    </citation>
    <scope>NUCLEOTIDE SEQUENCE [LARGE SCALE GENOMIC DNA]</scope>
    <source>
        <strain evidence="2">cv. Yunnan</strain>
        <tissue evidence="1">Leaves</tissue>
    </source>
</reference>
<dbReference type="EMBL" id="CM042023">
    <property type="protein sequence ID" value="KAI3811946.1"/>
    <property type="molecule type" value="Genomic_DNA"/>
</dbReference>
<organism evidence="1 2">
    <name type="scientific">Smallanthus sonchifolius</name>
    <dbReference type="NCBI Taxonomy" id="185202"/>
    <lineage>
        <taxon>Eukaryota</taxon>
        <taxon>Viridiplantae</taxon>
        <taxon>Streptophyta</taxon>
        <taxon>Embryophyta</taxon>
        <taxon>Tracheophyta</taxon>
        <taxon>Spermatophyta</taxon>
        <taxon>Magnoliopsida</taxon>
        <taxon>eudicotyledons</taxon>
        <taxon>Gunneridae</taxon>
        <taxon>Pentapetalae</taxon>
        <taxon>asterids</taxon>
        <taxon>campanulids</taxon>
        <taxon>Asterales</taxon>
        <taxon>Asteraceae</taxon>
        <taxon>Asteroideae</taxon>
        <taxon>Heliantheae alliance</taxon>
        <taxon>Millerieae</taxon>
        <taxon>Smallanthus</taxon>
    </lineage>
</organism>
<name>A0ACB9IWR3_9ASTR</name>
<dbReference type="Proteomes" id="UP001056120">
    <property type="component" value="Linkage Group LG06"/>
</dbReference>
<reference evidence="2" key="1">
    <citation type="journal article" date="2022" name="Mol. Ecol. Resour.">
        <title>The genomes of chicory, endive, great burdock and yacon provide insights into Asteraceae palaeo-polyploidization history and plant inulin production.</title>
        <authorList>
            <person name="Fan W."/>
            <person name="Wang S."/>
            <person name="Wang H."/>
            <person name="Wang A."/>
            <person name="Jiang F."/>
            <person name="Liu H."/>
            <person name="Zhao H."/>
            <person name="Xu D."/>
            <person name="Zhang Y."/>
        </authorList>
    </citation>
    <scope>NUCLEOTIDE SEQUENCE [LARGE SCALE GENOMIC DNA]</scope>
    <source>
        <strain evidence="2">cv. Yunnan</strain>
    </source>
</reference>
<evidence type="ECO:0000313" key="1">
    <source>
        <dbReference type="EMBL" id="KAI3811946.1"/>
    </source>
</evidence>
<sequence length="117" mass="12731">MSLVGIDFWVELALVILVTASLRVDEGVEVACRARIWTGMSRPPTGSDDPCDWQTNWSRVLVRVGETKPEVLLSGVEVQGTALSSGSPEKALDRRSLGGTTGKTNWDLAGMIPEVWF</sequence>
<evidence type="ECO:0000313" key="2">
    <source>
        <dbReference type="Proteomes" id="UP001056120"/>
    </source>
</evidence>
<comment type="caution">
    <text evidence="1">The sequence shown here is derived from an EMBL/GenBank/DDBJ whole genome shotgun (WGS) entry which is preliminary data.</text>
</comment>
<gene>
    <name evidence="1" type="ORF">L1987_16644</name>
</gene>
<proteinExistence type="predicted"/>
<keyword evidence="2" id="KW-1185">Reference proteome</keyword>